<evidence type="ECO:0000313" key="2">
    <source>
        <dbReference type="EMBL" id="KAF8442055.1"/>
    </source>
</evidence>
<proteinExistence type="predicted"/>
<gene>
    <name evidence="2" type="ORF">L210DRAFT_394206</name>
</gene>
<reference evidence="2" key="2">
    <citation type="journal article" date="2020" name="Nat. Commun.">
        <title>Large-scale genome sequencing of mycorrhizal fungi provides insights into the early evolution of symbiotic traits.</title>
        <authorList>
            <person name="Miyauchi S."/>
            <person name="Kiss E."/>
            <person name="Kuo A."/>
            <person name="Drula E."/>
            <person name="Kohler A."/>
            <person name="Sanchez-Garcia M."/>
            <person name="Morin E."/>
            <person name="Andreopoulos B."/>
            <person name="Barry K.W."/>
            <person name="Bonito G."/>
            <person name="Buee M."/>
            <person name="Carver A."/>
            <person name="Chen C."/>
            <person name="Cichocki N."/>
            <person name="Clum A."/>
            <person name="Culley D."/>
            <person name="Crous P.W."/>
            <person name="Fauchery L."/>
            <person name="Girlanda M."/>
            <person name="Hayes R.D."/>
            <person name="Keri Z."/>
            <person name="LaButti K."/>
            <person name="Lipzen A."/>
            <person name="Lombard V."/>
            <person name="Magnuson J."/>
            <person name="Maillard F."/>
            <person name="Murat C."/>
            <person name="Nolan M."/>
            <person name="Ohm R.A."/>
            <person name="Pangilinan J."/>
            <person name="Pereira M.F."/>
            <person name="Perotto S."/>
            <person name="Peter M."/>
            <person name="Pfister S."/>
            <person name="Riley R."/>
            <person name="Sitrit Y."/>
            <person name="Stielow J.B."/>
            <person name="Szollosi G."/>
            <person name="Zifcakova L."/>
            <person name="Stursova M."/>
            <person name="Spatafora J.W."/>
            <person name="Tedersoo L."/>
            <person name="Vaario L.M."/>
            <person name="Yamada A."/>
            <person name="Yan M."/>
            <person name="Wang P."/>
            <person name="Xu J."/>
            <person name="Bruns T."/>
            <person name="Baldrian P."/>
            <person name="Vilgalys R."/>
            <person name="Dunand C."/>
            <person name="Henrissat B."/>
            <person name="Grigoriev I.V."/>
            <person name="Hibbett D."/>
            <person name="Nagy L.G."/>
            <person name="Martin F.M."/>
        </authorList>
    </citation>
    <scope>NUCLEOTIDE SEQUENCE</scope>
    <source>
        <strain evidence="2">BED1</strain>
    </source>
</reference>
<evidence type="ECO:0000256" key="1">
    <source>
        <dbReference type="SAM" id="MobiDB-lite"/>
    </source>
</evidence>
<accession>A0AAD4BXI7</accession>
<dbReference type="Proteomes" id="UP001194468">
    <property type="component" value="Unassembled WGS sequence"/>
</dbReference>
<feature type="region of interest" description="Disordered" evidence="1">
    <location>
        <begin position="195"/>
        <end position="232"/>
    </location>
</feature>
<feature type="compositionally biased region" description="Polar residues" evidence="1">
    <location>
        <begin position="210"/>
        <end position="221"/>
    </location>
</feature>
<comment type="caution">
    <text evidence="2">The sequence shown here is derived from an EMBL/GenBank/DDBJ whole genome shotgun (WGS) entry which is preliminary data.</text>
</comment>
<dbReference type="AlphaFoldDB" id="A0AAD4BXI7"/>
<name>A0AAD4BXI7_BOLED</name>
<protein>
    <submittedName>
        <fullName evidence="2">Uncharacterized protein</fullName>
    </submittedName>
</protein>
<organism evidence="2 3">
    <name type="scientific">Boletus edulis BED1</name>
    <dbReference type="NCBI Taxonomy" id="1328754"/>
    <lineage>
        <taxon>Eukaryota</taxon>
        <taxon>Fungi</taxon>
        <taxon>Dikarya</taxon>
        <taxon>Basidiomycota</taxon>
        <taxon>Agaricomycotina</taxon>
        <taxon>Agaricomycetes</taxon>
        <taxon>Agaricomycetidae</taxon>
        <taxon>Boletales</taxon>
        <taxon>Boletineae</taxon>
        <taxon>Boletaceae</taxon>
        <taxon>Boletoideae</taxon>
        <taxon>Boletus</taxon>
    </lineage>
</organism>
<keyword evidence="3" id="KW-1185">Reference proteome</keyword>
<sequence length="232" mass="26882">MTLFGQKRPNNDFCFHTSRSLRAPVCALPNLAICPVQHHDTIVCLRPCRGSRPYTTVFFRAYDSRICKCPSSANDRDPRPYRMPRRRLDWDTGSFLKVLCFRPCIRSLDQARGCFSGGPDGDHGWHIPHLRSRSGQLELRVHFHLPSKSDYSRSIFHRSDDPDWCSRSLKFYKRHAKQMLRCARLRSQPVCHVPCPRSRQRPARTPCPSSPHSTSNDQRSQYYGIGPWSGRN</sequence>
<evidence type="ECO:0000313" key="3">
    <source>
        <dbReference type="Proteomes" id="UP001194468"/>
    </source>
</evidence>
<dbReference type="EMBL" id="WHUW01000009">
    <property type="protein sequence ID" value="KAF8442055.1"/>
    <property type="molecule type" value="Genomic_DNA"/>
</dbReference>
<reference evidence="2" key="1">
    <citation type="submission" date="2019-10" db="EMBL/GenBank/DDBJ databases">
        <authorList>
            <consortium name="DOE Joint Genome Institute"/>
            <person name="Kuo A."/>
            <person name="Miyauchi S."/>
            <person name="Kiss E."/>
            <person name="Drula E."/>
            <person name="Kohler A."/>
            <person name="Sanchez-Garcia M."/>
            <person name="Andreopoulos B."/>
            <person name="Barry K.W."/>
            <person name="Bonito G."/>
            <person name="Buee M."/>
            <person name="Carver A."/>
            <person name="Chen C."/>
            <person name="Cichocki N."/>
            <person name="Clum A."/>
            <person name="Culley D."/>
            <person name="Crous P.W."/>
            <person name="Fauchery L."/>
            <person name="Girlanda M."/>
            <person name="Hayes R."/>
            <person name="Keri Z."/>
            <person name="LaButti K."/>
            <person name="Lipzen A."/>
            <person name="Lombard V."/>
            <person name="Magnuson J."/>
            <person name="Maillard F."/>
            <person name="Morin E."/>
            <person name="Murat C."/>
            <person name="Nolan M."/>
            <person name="Ohm R."/>
            <person name="Pangilinan J."/>
            <person name="Pereira M."/>
            <person name="Perotto S."/>
            <person name="Peter M."/>
            <person name="Riley R."/>
            <person name="Sitrit Y."/>
            <person name="Stielow B."/>
            <person name="Szollosi G."/>
            <person name="Zifcakova L."/>
            <person name="Stursova M."/>
            <person name="Spatafora J.W."/>
            <person name="Tedersoo L."/>
            <person name="Vaario L.-M."/>
            <person name="Yamada A."/>
            <person name="Yan M."/>
            <person name="Wang P."/>
            <person name="Xu J."/>
            <person name="Bruns T."/>
            <person name="Baldrian P."/>
            <person name="Vilgalys R."/>
            <person name="Henrissat B."/>
            <person name="Grigoriev I.V."/>
            <person name="Hibbett D."/>
            <person name="Nagy L.G."/>
            <person name="Martin F.M."/>
        </authorList>
    </citation>
    <scope>NUCLEOTIDE SEQUENCE</scope>
    <source>
        <strain evidence="2">BED1</strain>
    </source>
</reference>